<feature type="region of interest" description="Disordered" evidence="1">
    <location>
        <begin position="1"/>
        <end position="125"/>
    </location>
</feature>
<feature type="compositionally biased region" description="Basic and acidic residues" evidence="1">
    <location>
        <begin position="47"/>
        <end position="64"/>
    </location>
</feature>
<evidence type="ECO:0000256" key="1">
    <source>
        <dbReference type="SAM" id="MobiDB-lite"/>
    </source>
</evidence>
<evidence type="ECO:0000313" key="2">
    <source>
        <dbReference type="EMBL" id="ETO15030.1"/>
    </source>
</evidence>
<feature type="compositionally biased region" description="Gly residues" evidence="1">
    <location>
        <begin position="1"/>
        <end position="11"/>
    </location>
</feature>
<accession>X6MPL6</accession>
<dbReference type="AlphaFoldDB" id="X6MPL6"/>
<organism evidence="2 3">
    <name type="scientific">Reticulomyxa filosa</name>
    <dbReference type="NCBI Taxonomy" id="46433"/>
    <lineage>
        <taxon>Eukaryota</taxon>
        <taxon>Sar</taxon>
        <taxon>Rhizaria</taxon>
        <taxon>Retaria</taxon>
        <taxon>Foraminifera</taxon>
        <taxon>Monothalamids</taxon>
        <taxon>Reticulomyxidae</taxon>
        <taxon>Reticulomyxa</taxon>
    </lineage>
</organism>
<protein>
    <submittedName>
        <fullName evidence="2">Uncharacterized protein</fullName>
    </submittedName>
</protein>
<gene>
    <name evidence="2" type="ORF">RFI_22332</name>
</gene>
<keyword evidence="3" id="KW-1185">Reference proteome</keyword>
<evidence type="ECO:0000313" key="3">
    <source>
        <dbReference type="Proteomes" id="UP000023152"/>
    </source>
</evidence>
<sequence length="371" mass="41317">NSNGNGNGNGNENGNRTFLKTTKTSPAIASSHPTINFLNDRLLVRTSELEPPKSRGQKEAKTNEASDGNDGDEEEDAEEDAEEEDHRHVSPSSKTMNSITTMTTRPHASISNSNTFKSKEMPRYSIDSESINKKISASLPNDPLSPNHLDMDHDSANDNDNENERHLIAAKKLPHINVDNVGVPTNKQPFQQSQKEFTRKEVQVRKSIKENVSHIRSLLMTNHQTNATEATTTAATTETTAPTATAGAHLSRYFALQNKLKNPATLNIEEIAKEFKCLFFENERSGLPNLAAFQKYFNDFVVTTHNVGHVGSPNQNTIHFAISPSGEMSPSPPSHCSYSYTHTHTHICIQIKSHLYRVFVFHIFISNFYMA</sequence>
<feature type="compositionally biased region" description="Acidic residues" evidence="1">
    <location>
        <begin position="67"/>
        <end position="83"/>
    </location>
</feature>
<feature type="compositionally biased region" description="Polar residues" evidence="1">
    <location>
        <begin position="16"/>
        <end position="37"/>
    </location>
</feature>
<feature type="compositionally biased region" description="Polar residues" evidence="1">
    <location>
        <begin position="90"/>
        <end position="116"/>
    </location>
</feature>
<comment type="caution">
    <text evidence="2">The sequence shown here is derived from an EMBL/GenBank/DDBJ whole genome shotgun (WGS) entry which is preliminary data.</text>
</comment>
<reference evidence="2 3" key="1">
    <citation type="journal article" date="2013" name="Curr. Biol.">
        <title>The Genome of the Foraminiferan Reticulomyxa filosa.</title>
        <authorList>
            <person name="Glockner G."/>
            <person name="Hulsmann N."/>
            <person name="Schleicher M."/>
            <person name="Noegel A.A."/>
            <person name="Eichinger L."/>
            <person name="Gallinger C."/>
            <person name="Pawlowski J."/>
            <person name="Sierra R."/>
            <person name="Euteneuer U."/>
            <person name="Pillet L."/>
            <person name="Moustafa A."/>
            <person name="Platzer M."/>
            <person name="Groth M."/>
            <person name="Szafranski K."/>
            <person name="Schliwa M."/>
        </authorList>
    </citation>
    <scope>NUCLEOTIDE SEQUENCE [LARGE SCALE GENOMIC DNA]</scope>
</reference>
<dbReference type="Proteomes" id="UP000023152">
    <property type="component" value="Unassembled WGS sequence"/>
</dbReference>
<feature type="non-terminal residue" evidence="2">
    <location>
        <position position="1"/>
    </location>
</feature>
<name>X6MPL6_RETFI</name>
<dbReference type="EMBL" id="ASPP01019533">
    <property type="protein sequence ID" value="ETO15030.1"/>
    <property type="molecule type" value="Genomic_DNA"/>
</dbReference>
<proteinExistence type="predicted"/>